<proteinExistence type="predicted"/>
<feature type="chain" id="PRO_5046029706" evidence="2">
    <location>
        <begin position="18"/>
        <end position="323"/>
    </location>
</feature>
<evidence type="ECO:0000256" key="1">
    <source>
        <dbReference type="SAM" id="MobiDB-lite"/>
    </source>
</evidence>
<dbReference type="EMBL" id="NJHN03000061">
    <property type="protein sequence ID" value="KAH9418993.1"/>
    <property type="molecule type" value="Genomic_DNA"/>
</dbReference>
<name>A0ABQ8J8U6_DERPT</name>
<feature type="signal peptide" evidence="2">
    <location>
        <begin position="1"/>
        <end position="17"/>
    </location>
</feature>
<sequence length="323" mass="36289">MMYSILVTILITTITLSNECPLHDAISMARSSTETSTTNIDQIHLNNQTLSRIYQNVSDLLKKIDDGHSDSLLIHLNQTSTNSSTLALIVKNESEEKTSSKDSNQQQQRFRMYYVRLSEDPAATNGYRLYWKIFRETFRNQINFVMNRVVWSPVQSISKYWRPNSQQQNVDQQQQFKLPFTLPIIVHAIDLPESFEPKIIEIEEFDESTSTNSSSANITDKGDTNQSSVSGGNGGTQIIQQIAKKIFFRAITAFKGHLWAQLPSQINSSPSLRNIGNGNDGIGVFITDKGVRINLIGEQKPDGNIDWFVVDAKTSNKSSSSSS</sequence>
<feature type="region of interest" description="Disordered" evidence="1">
    <location>
        <begin position="206"/>
        <end position="233"/>
    </location>
</feature>
<evidence type="ECO:0000256" key="2">
    <source>
        <dbReference type="SAM" id="SignalP"/>
    </source>
</evidence>
<reference evidence="3 4" key="2">
    <citation type="journal article" date="2022" name="Mol. Biol. Evol.">
        <title>Comparative Genomics Reveals Insights into the Divergent Evolution of Astigmatic Mites and Household Pest Adaptations.</title>
        <authorList>
            <person name="Xiong Q."/>
            <person name="Wan A.T."/>
            <person name="Liu X."/>
            <person name="Fung C.S."/>
            <person name="Xiao X."/>
            <person name="Malainual N."/>
            <person name="Hou J."/>
            <person name="Wang L."/>
            <person name="Wang M."/>
            <person name="Yang K.Y."/>
            <person name="Cui Y."/>
            <person name="Leung E.L."/>
            <person name="Nong W."/>
            <person name="Shin S.K."/>
            <person name="Au S.W."/>
            <person name="Jeong K.Y."/>
            <person name="Chew F.T."/>
            <person name="Hui J.H."/>
            <person name="Leung T.F."/>
            <person name="Tungtrongchitr A."/>
            <person name="Zhong N."/>
            <person name="Liu Z."/>
            <person name="Tsui S.K."/>
        </authorList>
    </citation>
    <scope>NUCLEOTIDE SEQUENCE [LARGE SCALE GENOMIC DNA]</scope>
    <source>
        <strain evidence="3">Derp</strain>
    </source>
</reference>
<evidence type="ECO:0000313" key="3">
    <source>
        <dbReference type="EMBL" id="KAH9418993.1"/>
    </source>
</evidence>
<accession>A0ABQ8J8U6</accession>
<dbReference type="Proteomes" id="UP000887458">
    <property type="component" value="Unassembled WGS sequence"/>
</dbReference>
<feature type="compositionally biased region" description="Low complexity" evidence="1">
    <location>
        <begin position="208"/>
        <end position="217"/>
    </location>
</feature>
<evidence type="ECO:0000313" key="4">
    <source>
        <dbReference type="Proteomes" id="UP000887458"/>
    </source>
</evidence>
<keyword evidence="2" id="KW-0732">Signal</keyword>
<keyword evidence="4" id="KW-1185">Reference proteome</keyword>
<organism evidence="3 4">
    <name type="scientific">Dermatophagoides pteronyssinus</name>
    <name type="common">European house dust mite</name>
    <dbReference type="NCBI Taxonomy" id="6956"/>
    <lineage>
        <taxon>Eukaryota</taxon>
        <taxon>Metazoa</taxon>
        <taxon>Ecdysozoa</taxon>
        <taxon>Arthropoda</taxon>
        <taxon>Chelicerata</taxon>
        <taxon>Arachnida</taxon>
        <taxon>Acari</taxon>
        <taxon>Acariformes</taxon>
        <taxon>Sarcoptiformes</taxon>
        <taxon>Astigmata</taxon>
        <taxon>Psoroptidia</taxon>
        <taxon>Analgoidea</taxon>
        <taxon>Pyroglyphidae</taxon>
        <taxon>Dermatophagoidinae</taxon>
        <taxon>Dermatophagoides</taxon>
    </lineage>
</organism>
<gene>
    <name evidence="3" type="ORF">DERP_011088</name>
</gene>
<reference evidence="3 4" key="1">
    <citation type="journal article" date="2018" name="J. Allergy Clin. Immunol.">
        <title>High-quality assembly of Dermatophagoides pteronyssinus genome and transcriptome reveals a wide range of novel allergens.</title>
        <authorList>
            <person name="Liu X.Y."/>
            <person name="Yang K.Y."/>
            <person name="Wang M.Q."/>
            <person name="Kwok J.S."/>
            <person name="Zeng X."/>
            <person name="Yang Z."/>
            <person name="Xiao X.J."/>
            <person name="Lau C.P."/>
            <person name="Li Y."/>
            <person name="Huang Z.M."/>
            <person name="Ba J.G."/>
            <person name="Yim A.K."/>
            <person name="Ouyang C.Y."/>
            <person name="Ngai S.M."/>
            <person name="Chan T.F."/>
            <person name="Leung E.L."/>
            <person name="Liu L."/>
            <person name="Liu Z.G."/>
            <person name="Tsui S.K."/>
        </authorList>
    </citation>
    <scope>NUCLEOTIDE SEQUENCE [LARGE SCALE GENOMIC DNA]</scope>
    <source>
        <strain evidence="3">Derp</strain>
    </source>
</reference>
<protein>
    <submittedName>
        <fullName evidence="3">Uncharacterized protein</fullName>
    </submittedName>
</protein>
<comment type="caution">
    <text evidence="3">The sequence shown here is derived from an EMBL/GenBank/DDBJ whole genome shotgun (WGS) entry which is preliminary data.</text>
</comment>